<dbReference type="NCBIfam" id="NF000848">
    <property type="entry name" value="PRK00074.1"/>
    <property type="match status" value="1"/>
</dbReference>
<evidence type="ECO:0000256" key="3">
    <source>
        <dbReference type="ARBA" id="ARBA00022598"/>
    </source>
</evidence>
<evidence type="ECO:0000256" key="6">
    <source>
        <dbReference type="ARBA" id="ARBA00022755"/>
    </source>
</evidence>
<dbReference type="Gene3D" id="3.40.50.620">
    <property type="entry name" value="HUPs"/>
    <property type="match status" value="1"/>
</dbReference>
<evidence type="ECO:0000256" key="1">
    <source>
        <dbReference type="ARBA" id="ARBA00002332"/>
    </source>
</evidence>
<feature type="binding site" evidence="10">
    <location>
        <begin position="224"/>
        <end position="230"/>
    </location>
    <ligand>
        <name>ATP</name>
        <dbReference type="ChEBI" id="CHEBI:30616"/>
    </ligand>
</feature>
<keyword evidence="4 9" id="KW-0547">Nucleotide-binding</keyword>
<comment type="function">
    <text evidence="1 9">Catalyzes the synthesis of GMP from XMP.</text>
</comment>
<dbReference type="SUPFAM" id="SSF52402">
    <property type="entry name" value="Adenine nucleotide alpha hydrolases-like"/>
    <property type="match status" value="1"/>
</dbReference>
<comment type="subunit">
    <text evidence="9">Homodimer.</text>
</comment>
<comment type="pathway">
    <text evidence="2 9">Purine metabolism; GMP biosynthesis; GMP from XMP (L-Gln route): step 1/1.</text>
</comment>
<dbReference type="SUPFAM" id="SSF52317">
    <property type="entry name" value="Class I glutamine amidotransferase-like"/>
    <property type="match status" value="1"/>
</dbReference>
<dbReference type="Pfam" id="PF02540">
    <property type="entry name" value="NAD_synthase"/>
    <property type="match status" value="1"/>
</dbReference>
<dbReference type="NCBIfam" id="TIGR00888">
    <property type="entry name" value="guaA_Nterm"/>
    <property type="match status" value="1"/>
</dbReference>
<feature type="active site" evidence="9">
    <location>
        <position position="170"/>
    </location>
</feature>
<dbReference type="Pfam" id="PF00958">
    <property type="entry name" value="GMP_synt_C"/>
    <property type="match status" value="1"/>
</dbReference>
<dbReference type="InterPro" id="IPR025777">
    <property type="entry name" value="GMPS_ATP_PPase_dom"/>
</dbReference>
<dbReference type="GO" id="GO:0005524">
    <property type="term" value="F:ATP binding"/>
    <property type="evidence" value="ECO:0007669"/>
    <property type="project" value="UniProtKB-UniRule"/>
</dbReference>
<dbReference type="AlphaFoldDB" id="A0A2N6UH37"/>
<dbReference type="FunFam" id="3.40.50.620:FF:000001">
    <property type="entry name" value="GMP synthase [glutamine-hydrolyzing]"/>
    <property type="match status" value="1"/>
</dbReference>
<dbReference type="PANTHER" id="PTHR11922">
    <property type="entry name" value="GMP SYNTHASE-RELATED"/>
    <property type="match status" value="1"/>
</dbReference>
<keyword evidence="8 9" id="KW-0315">Glutamine amidotransferase</keyword>
<comment type="caution">
    <text evidence="12">The sequence shown here is derived from an EMBL/GenBank/DDBJ whole genome shotgun (WGS) entry which is preliminary data.</text>
</comment>
<evidence type="ECO:0000256" key="7">
    <source>
        <dbReference type="ARBA" id="ARBA00022840"/>
    </source>
</evidence>
<dbReference type="PROSITE" id="PS51553">
    <property type="entry name" value="GMPS_ATP_PPASE"/>
    <property type="match status" value="1"/>
</dbReference>
<dbReference type="InterPro" id="IPR014729">
    <property type="entry name" value="Rossmann-like_a/b/a_fold"/>
</dbReference>
<dbReference type="PRINTS" id="PR00096">
    <property type="entry name" value="GATASE"/>
</dbReference>
<name>A0A2N6UH37_9FIRM</name>
<feature type="domain" description="GMPS ATP-PPase" evidence="11">
    <location>
        <begin position="197"/>
        <end position="386"/>
    </location>
</feature>
<evidence type="ECO:0000256" key="9">
    <source>
        <dbReference type="HAMAP-Rule" id="MF_00344"/>
    </source>
</evidence>
<dbReference type="InterPro" id="IPR001674">
    <property type="entry name" value="GMP_synth_C"/>
</dbReference>
<evidence type="ECO:0000256" key="2">
    <source>
        <dbReference type="ARBA" id="ARBA00005153"/>
    </source>
</evidence>
<dbReference type="PANTHER" id="PTHR11922:SF2">
    <property type="entry name" value="GMP SYNTHASE [GLUTAMINE-HYDROLYZING]"/>
    <property type="match status" value="1"/>
</dbReference>
<dbReference type="RefSeq" id="WP_102198428.1">
    <property type="nucleotide sequence ID" value="NZ_PNHP01000006.1"/>
</dbReference>
<evidence type="ECO:0000256" key="10">
    <source>
        <dbReference type="PROSITE-ProRule" id="PRU00886"/>
    </source>
</evidence>
<dbReference type="GeneID" id="84579148"/>
<dbReference type="CDD" id="cd01742">
    <property type="entry name" value="GATase1_GMP_Synthase"/>
    <property type="match status" value="1"/>
</dbReference>
<dbReference type="GO" id="GO:0005829">
    <property type="term" value="C:cytosol"/>
    <property type="evidence" value="ECO:0007669"/>
    <property type="project" value="TreeGrafter"/>
</dbReference>
<dbReference type="Gene3D" id="3.30.300.10">
    <property type="match status" value="1"/>
</dbReference>
<keyword evidence="3 9" id="KW-0436">Ligase</keyword>
<gene>
    <name evidence="9" type="primary">guaA</name>
    <name evidence="12" type="ORF">CJ192_08125</name>
</gene>
<dbReference type="NCBIfam" id="TIGR00884">
    <property type="entry name" value="guaA_Cterm"/>
    <property type="match status" value="1"/>
</dbReference>
<feature type="active site" evidence="9">
    <location>
        <position position="172"/>
    </location>
</feature>
<protein>
    <recommendedName>
        <fullName evidence="9">GMP synthase [glutamine-hydrolyzing]</fullName>
        <ecNumber evidence="9">6.3.5.2</ecNumber>
    </recommendedName>
    <alternativeName>
        <fullName evidence="9">GMP synthetase</fullName>
    </alternativeName>
    <alternativeName>
        <fullName evidence="9">Glutamine amidotransferase</fullName>
    </alternativeName>
</protein>
<dbReference type="Gene3D" id="3.40.50.880">
    <property type="match status" value="1"/>
</dbReference>
<dbReference type="HAMAP" id="MF_00344">
    <property type="entry name" value="GMP_synthase"/>
    <property type="match status" value="1"/>
</dbReference>
<evidence type="ECO:0000256" key="8">
    <source>
        <dbReference type="ARBA" id="ARBA00022962"/>
    </source>
</evidence>
<proteinExistence type="inferred from homology"/>
<organism evidence="12 13">
    <name type="scientific">Anaerococcus hydrogenalis</name>
    <dbReference type="NCBI Taxonomy" id="33029"/>
    <lineage>
        <taxon>Bacteria</taxon>
        <taxon>Bacillati</taxon>
        <taxon>Bacillota</taxon>
        <taxon>Tissierellia</taxon>
        <taxon>Tissierellales</taxon>
        <taxon>Peptoniphilaceae</taxon>
        <taxon>Anaerococcus</taxon>
    </lineage>
</organism>
<dbReference type="InterPro" id="IPR017926">
    <property type="entry name" value="GATASE"/>
</dbReference>
<keyword evidence="6 9" id="KW-0658">Purine biosynthesis</keyword>
<evidence type="ECO:0000313" key="13">
    <source>
        <dbReference type="Proteomes" id="UP000235658"/>
    </source>
</evidence>
<dbReference type="InterPro" id="IPR029062">
    <property type="entry name" value="Class_I_gatase-like"/>
</dbReference>
<feature type="active site" description="Nucleophile" evidence="9">
    <location>
        <position position="83"/>
    </location>
</feature>
<comment type="catalytic activity">
    <reaction evidence="9">
        <text>XMP + L-glutamine + ATP + H2O = GMP + L-glutamate + AMP + diphosphate + 2 H(+)</text>
        <dbReference type="Rhea" id="RHEA:11680"/>
        <dbReference type="ChEBI" id="CHEBI:15377"/>
        <dbReference type="ChEBI" id="CHEBI:15378"/>
        <dbReference type="ChEBI" id="CHEBI:29985"/>
        <dbReference type="ChEBI" id="CHEBI:30616"/>
        <dbReference type="ChEBI" id="CHEBI:33019"/>
        <dbReference type="ChEBI" id="CHEBI:57464"/>
        <dbReference type="ChEBI" id="CHEBI:58115"/>
        <dbReference type="ChEBI" id="CHEBI:58359"/>
        <dbReference type="ChEBI" id="CHEBI:456215"/>
        <dbReference type="EC" id="6.3.5.2"/>
    </reaction>
</comment>
<dbReference type="InterPro" id="IPR004739">
    <property type="entry name" value="GMP_synth_GATase"/>
</dbReference>
<evidence type="ECO:0000256" key="5">
    <source>
        <dbReference type="ARBA" id="ARBA00022749"/>
    </source>
</evidence>
<dbReference type="CDD" id="cd01997">
    <property type="entry name" value="GMP_synthase_C"/>
    <property type="match status" value="1"/>
</dbReference>
<accession>A0A2N6UH37</accession>
<evidence type="ECO:0000259" key="11">
    <source>
        <dbReference type="PROSITE" id="PS51553"/>
    </source>
</evidence>
<dbReference type="Proteomes" id="UP000235658">
    <property type="component" value="Unassembled WGS sequence"/>
</dbReference>
<reference evidence="12 13" key="1">
    <citation type="submission" date="2017-09" db="EMBL/GenBank/DDBJ databases">
        <title>Bacterial strain isolated from the female urinary microbiota.</title>
        <authorList>
            <person name="Thomas-White K."/>
            <person name="Kumar N."/>
            <person name="Forster S."/>
            <person name="Putonti C."/>
            <person name="Lawley T."/>
            <person name="Wolfe A.J."/>
        </authorList>
    </citation>
    <scope>NUCLEOTIDE SEQUENCE [LARGE SCALE GENOMIC DNA]</scope>
    <source>
        <strain evidence="12 13">UMB0204</strain>
    </source>
</reference>
<keyword evidence="7 9" id="KW-0067">ATP-binding</keyword>
<dbReference type="UniPathway" id="UPA00189">
    <property type="reaction ID" value="UER00296"/>
</dbReference>
<dbReference type="FunFam" id="3.40.50.880:FF:000001">
    <property type="entry name" value="GMP synthase [glutamine-hydrolyzing]"/>
    <property type="match status" value="1"/>
</dbReference>
<dbReference type="InterPro" id="IPR022310">
    <property type="entry name" value="NAD/GMP_synthase"/>
</dbReference>
<dbReference type="InterPro" id="IPR022955">
    <property type="entry name" value="GMP_synthase"/>
</dbReference>
<dbReference type="Pfam" id="PF00117">
    <property type="entry name" value="GATase"/>
    <property type="match status" value="1"/>
</dbReference>
<keyword evidence="5 9" id="KW-0332">GMP biosynthesis</keyword>
<sequence>MEKKSEIMVLDFGGQYNQLIVRRIREMGVYATLHDCDVNLKSLDLENLDGIILTGGPQSIHSDESLKLNPEILNLNVPILGICYGMQALAFHFDGEISEAEKGEYGKTPLFVDQRSKLFENVAQESIIWMNHRDQVTKISDGFKKIAWSLNCPIAGFENEEKNIYAVQFHPEVAHSEYGFQMLENFVLNICKAKKTWIMKDLAKETIEKIKEKYAGEKMICGLSGGVDSTIAATLVHKAIGNDLQCIFVDHGLLRKDEAKSVMDQYKEIGLNVKMVDASKEFLDLLKGVEDPEEKRKIIGNHFIEVFEREAKKFGDAKYLVQGTIYPDVIESGKGKGSVIKSHHNVGGLPEDMLFEGVVEPLRELFKDEVRALGESIGVPEEMVWRQPFPGPGLAIRVIGDITEEKLEIVRETDAILREEVKNAGLNRDIWQYFTVFTPLRTVGVKGDERSYDYVVVVRAVSSKDAMTVEAFDMPYELQQTLSNRMINEVKGVGRIVYDITSKPPGTIEWE</sequence>
<dbReference type="EMBL" id="PNHP01000006">
    <property type="protein sequence ID" value="PMC80928.1"/>
    <property type="molecule type" value="Genomic_DNA"/>
</dbReference>
<dbReference type="FunFam" id="3.30.300.10:FF:000002">
    <property type="entry name" value="GMP synthase [glutamine-hydrolyzing]"/>
    <property type="match status" value="1"/>
</dbReference>
<dbReference type="PROSITE" id="PS51273">
    <property type="entry name" value="GATASE_TYPE_1"/>
    <property type="match status" value="1"/>
</dbReference>
<evidence type="ECO:0000256" key="4">
    <source>
        <dbReference type="ARBA" id="ARBA00022741"/>
    </source>
</evidence>
<dbReference type="EC" id="6.3.5.2" evidence="9"/>
<dbReference type="GO" id="GO:0003921">
    <property type="term" value="F:GMP synthase activity"/>
    <property type="evidence" value="ECO:0007669"/>
    <property type="project" value="InterPro"/>
</dbReference>
<evidence type="ECO:0000313" key="12">
    <source>
        <dbReference type="EMBL" id="PMC80928.1"/>
    </source>
</evidence>